<evidence type="ECO:0000256" key="4">
    <source>
        <dbReference type="ARBA" id="ARBA00022989"/>
    </source>
</evidence>
<reference evidence="7 8" key="1">
    <citation type="journal article" date="2014" name="ISME J.">
        <title>Candidatus Competibacter-lineage genomes retrieved from metagenomes reveal functional metabolic diversity.</title>
        <authorList>
            <person name="McIlroy S.J."/>
            <person name="Albertsen M."/>
            <person name="Andresen E.K."/>
            <person name="Saunders A.M."/>
            <person name="Kristiansen R."/>
            <person name="Stokholm-Bjerregaard M."/>
            <person name="Nielsen K.L."/>
            <person name="Nielsen P.H."/>
        </authorList>
    </citation>
    <scope>NUCLEOTIDE SEQUENCE [LARGE SCALE GENOMIC DNA]</scope>
    <source>
        <strain evidence="7 8">Run_B_J11</strain>
    </source>
</reference>
<evidence type="ECO:0000256" key="1">
    <source>
        <dbReference type="ARBA" id="ARBA00004167"/>
    </source>
</evidence>
<comment type="caution">
    <text evidence="7">The sequence shown here is derived from an EMBL/GenBank/DDBJ whole genome shotgun (WGS) entry which is preliminary data.</text>
</comment>
<dbReference type="PANTHER" id="PTHR34478:SF1">
    <property type="entry name" value="PROTEIN LEMA"/>
    <property type="match status" value="1"/>
</dbReference>
<gene>
    <name evidence="7" type="ORF">BN874_1400014</name>
</gene>
<comment type="subcellular location">
    <subcellularLocation>
        <location evidence="1">Membrane</location>
        <topology evidence="1">Single-pass membrane protein</topology>
    </subcellularLocation>
</comment>
<dbReference type="SUPFAM" id="SSF140478">
    <property type="entry name" value="LemA-like"/>
    <property type="match status" value="1"/>
</dbReference>
<organism evidence="7 8">
    <name type="scientific">Candidatus Contendobacter odensis Run_B_J11</name>
    <dbReference type="NCBI Taxonomy" id="1400861"/>
    <lineage>
        <taxon>Bacteria</taxon>
        <taxon>Pseudomonadati</taxon>
        <taxon>Pseudomonadota</taxon>
        <taxon>Gammaproteobacteria</taxon>
        <taxon>Candidatus Competibacteraceae</taxon>
        <taxon>Candidatus Contendibacter</taxon>
    </lineage>
</organism>
<comment type="similarity">
    <text evidence="2">Belongs to the LemA family.</text>
</comment>
<accession>A0A7U7G9H3</accession>
<evidence type="ECO:0000313" key="8">
    <source>
        <dbReference type="Proteomes" id="UP000019184"/>
    </source>
</evidence>
<dbReference type="GO" id="GO:0016020">
    <property type="term" value="C:membrane"/>
    <property type="evidence" value="ECO:0007669"/>
    <property type="project" value="UniProtKB-SubCell"/>
</dbReference>
<keyword evidence="8" id="KW-1185">Reference proteome</keyword>
<protein>
    <recommendedName>
        <fullName evidence="9">LemA family protein</fullName>
    </recommendedName>
</protein>
<sequence>MIRLNALSYNSSTHTQFPTTMNPFAITLIVAGTLLVLYLVVIYNRLVNLKHNVGMAWSNIDVLLKQRHDELPKLVETCKQYMSYERATLEAVMRARQGVADAQKRGDLPALGAAESQLRLGLGQLFAVAEAYPELRASDNFRHLETRITGLENAIADRREFYNDSVNMNNVRIEQFPDVLAAQMFHFGPFRLLEFTDPEKRDVDLARLFR</sequence>
<keyword evidence="5 6" id="KW-0472">Membrane</keyword>
<evidence type="ECO:0000256" key="3">
    <source>
        <dbReference type="ARBA" id="ARBA00022692"/>
    </source>
</evidence>
<dbReference type="InterPro" id="IPR007156">
    <property type="entry name" value="MamQ_LemA"/>
</dbReference>
<dbReference type="EMBL" id="CBTK010000047">
    <property type="protein sequence ID" value="CDH43955.1"/>
    <property type="molecule type" value="Genomic_DNA"/>
</dbReference>
<dbReference type="InterPro" id="IPR023353">
    <property type="entry name" value="LemA-like_dom_sf"/>
</dbReference>
<keyword evidence="4 6" id="KW-1133">Transmembrane helix</keyword>
<feature type="transmembrane region" description="Helical" evidence="6">
    <location>
        <begin position="20"/>
        <end position="41"/>
    </location>
</feature>
<evidence type="ECO:0000256" key="2">
    <source>
        <dbReference type="ARBA" id="ARBA00008854"/>
    </source>
</evidence>
<dbReference type="PANTHER" id="PTHR34478">
    <property type="entry name" value="PROTEIN LEMA"/>
    <property type="match status" value="1"/>
</dbReference>
<evidence type="ECO:0000256" key="5">
    <source>
        <dbReference type="ARBA" id="ARBA00023136"/>
    </source>
</evidence>
<proteinExistence type="inferred from homology"/>
<dbReference type="Proteomes" id="UP000019184">
    <property type="component" value="Unassembled WGS sequence"/>
</dbReference>
<dbReference type="Gene3D" id="1.20.1440.20">
    <property type="entry name" value="LemA-like domain"/>
    <property type="match status" value="1"/>
</dbReference>
<keyword evidence="3 6" id="KW-0812">Transmembrane</keyword>
<evidence type="ECO:0000313" key="7">
    <source>
        <dbReference type="EMBL" id="CDH43955.1"/>
    </source>
</evidence>
<evidence type="ECO:0008006" key="9">
    <source>
        <dbReference type="Google" id="ProtNLM"/>
    </source>
</evidence>
<name>A0A7U7G9H3_9GAMM</name>
<dbReference type="AlphaFoldDB" id="A0A7U7G9H3"/>
<evidence type="ECO:0000256" key="6">
    <source>
        <dbReference type="SAM" id="Phobius"/>
    </source>
</evidence>
<dbReference type="Pfam" id="PF04011">
    <property type="entry name" value="LemA"/>
    <property type="match status" value="1"/>
</dbReference>